<evidence type="ECO:0000313" key="2">
    <source>
        <dbReference type="EMBL" id="CCA23593.1"/>
    </source>
</evidence>
<dbReference type="HOGENOM" id="CLU_013727_1_0_1"/>
<dbReference type="PANTHER" id="PTHR47718:SF3">
    <property type="entry name" value="PROTEIN FAR1-RELATED SEQUENCE 5-LIKE"/>
    <property type="match status" value="1"/>
</dbReference>
<dbReference type="AlphaFoldDB" id="F0WQI4"/>
<gene>
    <name evidence="2" type="primary">AlNc14C199G8654</name>
    <name evidence="2" type="ORF">ALNC14_097370</name>
</gene>
<dbReference type="Pfam" id="PF10551">
    <property type="entry name" value="MULE"/>
    <property type="match status" value="1"/>
</dbReference>
<proteinExistence type="predicted"/>
<dbReference type="EMBL" id="FR824244">
    <property type="protein sequence ID" value="CCA23593.1"/>
    <property type="molecule type" value="Genomic_DNA"/>
</dbReference>
<reference evidence="2" key="2">
    <citation type="submission" date="2011-02" db="EMBL/GenBank/DDBJ databases">
        <authorList>
            <person name="MacLean D."/>
        </authorList>
    </citation>
    <scope>NUCLEOTIDE SEQUENCE</scope>
</reference>
<dbReference type="PANTHER" id="PTHR47718">
    <property type="entry name" value="OS01G0519700 PROTEIN"/>
    <property type="match status" value="1"/>
</dbReference>
<sequence>MESDEFLNVAYSSANELFTALQIKAHVLNFSLSTLRSDCKKRKMIVVCNRAGSYNSIAVERKSKTKSTGCEYRLITRQIGVDKLWKEIRREGAHNHDMFKYLTMHPHARRLTFKQQIQCVRLQRAGVRPKEKISFLLQDYPDMCSVSRDIYNEQRGRKEYLNGRMPIHALFDELQAKNYRFGMRRDAKGQICSLKFANPESVALAVELCDVVLLNCTYKTNKFKREEGKNYVWALNALKSVLERRRNAKNPRVLVSDDDSALLNAEKRVFPNATRLLFRWHINKNVLAKCKVQFTDGDEWKEMIADWSALCYAPSVHVFEAQWEEFQNNYQHHTAITQYLDTTSFKHKEKFVEAWVGAVFYLGCSTTSRAK</sequence>
<accession>F0WQI4</accession>
<feature type="domain" description="MULE transposase" evidence="1">
    <location>
        <begin position="225"/>
        <end position="285"/>
    </location>
</feature>
<protein>
    <submittedName>
        <fullName evidence="2">Pc21g00130 putative</fullName>
    </submittedName>
</protein>
<dbReference type="InterPro" id="IPR018289">
    <property type="entry name" value="MULE_transposase_dom"/>
</dbReference>
<reference evidence="2" key="1">
    <citation type="journal article" date="2011" name="PLoS Biol.">
        <title>Gene gain and loss during evolution of obligate parasitism in the white rust pathogen of Arabidopsis thaliana.</title>
        <authorList>
            <person name="Kemen E."/>
            <person name="Gardiner A."/>
            <person name="Schultz-Larsen T."/>
            <person name="Kemen A.C."/>
            <person name="Balmuth A.L."/>
            <person name="Robert-Seilaniantz A."/>
            <person name="Bailey K."/>
            <person name="Holub E."/>
            <person name="Studholme D.J."/>
            <person name="Maclean D."/>
            <person name="Jones J.D."/>
        </authorList>
    </citation>
    <scope>NUCLEOTIDE SEQUENCE</scope>
</reference>
<evidence type="ECO:0000259" key="1">
    <source>
        <dbReference type="Pfam" id="PF10551"/>
    </source>
</evidence>
<organism evidence="2">
    <name type="scientific">Albugo laibachii Nc14</name>
    <dbReference type="NCBI Taxonomy" id="890382"/>
    <lineage>
        <taxon>Eukaryota</taxon>
        <taxon>Sar</taxon>
        <taxon>Stramenopiles</taxon>
        <taxon>Oomycota</taxon>
        <taxon>Peronosporomycetes</taxon>
        <taxon>Albuginales</taxon>
        <taxon>Albuginaceae</taxon>
        <taxon>Albugo</taxon>
    </lineage>
</organism>
<name>F0WQI4_9STRA</name>